<evidence type="ECO:0000313" key="2">
    <source>
        <dbReference type="EMBL" id="KAJ4486703.1"/>
    </source>
</evidence>
<reference evidence="2" key="1">
    <citation type="submission" date="2022-08" db="EMBL/GenBank/DDBJ databases">
        <authorList>
            <consortium name="DOE Joint Genome Institute"/>
            <person name="Min B."/>
            <person name="Riley R."/>
            <person name="Sierra-Patev S."/>
            <person name="Naranjo-Ortiz M."/>
            <person name="Looney B."/>
            <person name="Konkel Z."/>
            <person name="Slot J.C."/>
            <person name="Sakamoto Y."/>
            <person name="Steenwyk J.L."/>
            <person name="Rokas A."/>
            <person name="Carro J."/>
            <person name="Camarero S."/>
            <person name="Ferreira P."/>
            <person name="Molpeceres G."/>
            <person name="Ruiz-Duenas F.J."/>
            <person name="Serrano A."/>
            <person name="Henrissat B."/>
            <person name="Drula E."/>
            <person name="Hughes K.W."/>
            <person name="Mata J.L."/>
            <person name="Ishikawa N.K."/>
            <person name="Vargas-Isla R."/>
            <person name="Ushijima S."/>
            <person name="Smith C.A."/>
            <person name="Ahrendt S."/>
            <person name="Andreopoulos W."/>
            <person name="He G."/>
            <person name="Labutti K."/>
            <person name="Lipzen A."/>
            <person name="Ng V."/>
            <person name="Sandor L."/>
            <person name="Barry K."/>
            <person name="Martinez A.T."/>
            <person name="Xiao Y."/>
            <person name="Gibbons J.G."/>
            <person name="Terashima K."/>
            <person name="Hibbett D.S."/>
            <person name="Grigoriev I.V."/>
        </authorList>
    </citation>
    <scope>NUCLEOTIDE SEQUENCE</scope>
    <source>
        <strain evidence="2">Sp2 HRB7682 ss15</strain>
    </source>
</reference>
<dbReference type="EMBL" id="JANVFS010000010">
    <property type="protein sequence ID" value="KAJ4486703.1"/>
    <property type="molecule type" value="Genomic_DNA"/>
</dbReference>
<organism evidence="2 3">
    <name type="scientific">Lentinula lateritia</name>
    <dbReference type="NCBI Taxonomy" id="40482"/>
    <lineage>
        <taxon>Eukaryota</taxon>
        <taxon>Fungi</taxon>
        <taxon>Dikarya</taxon>
        <taxon>Basidiomycota</taxon>
        <taxon>Agaricomycotina</taxon>
        <taxon>Agaricomycetes</taxon>
        <taxon>Agaricomycetidae</taxon>
        <taxon>Agaricales</taxon>
        <taxon>Marasmiineae</taxon>
        <taxon>Omphalotaceae</taxon>
        <taxon>Lentinula</taxon>
    </lineage>
</organism>
<comment type="caution">
    <text evidence="2">The sequence shown here is derived from an EMBL/GenBank/DDBJ whole genome shotgun (WGS) entry which is preliminary data.</text>
</comment>
<name>A0A9W9APF7_9AGAR</name>
<gene>
    <name evidence="2" type="ORF">C8J55DRAFT_23384</name>
</gene>
<evidence type="ECO:0000256" key="1">
    <source>
        <dbReference type="SAM" id="MobiDB-lite"/>
    </source>
</evidence>
<accession>A0A9W9APF7</accession>
<reference evidence="2" key="2">
    <citation type="journal article" date="2023" name="Proc. Natl. Acad. Sci. U.S.A.">
        <title>A global phylogenomic analysis of the shiitake genus Lentinula.</title>
        <authorList>
            <person name="Sierra-Patev S."/>
            <person name="Min B."/>
            <person name="Naranjo-Ortiz M."/>
            <person name="Looney B."/>
            <person name="Konkel Z."/>
            <person name="Slot J.C."/>
            <person name="Sakamoto Y."/>
            <person name="Steenwyk J.L."/>
            <person name="Rokas A."/>
            <person name="Carro J."/>
            <person name="Camarero S."/>
            <person name="Ferreira P."/>
            <person name="Molpeceres G."/>
            <person name="Ruiz-Duenas F.J."/>
            <person name="Serrano A."/>
            <person name="Henrissat B."/>
            <person name="Drula E."/>
            <person name="Hughes K.W."/>
            <person name="Mata J.L."/>
            <person name="Ishikawa N.K."/>
            <person name="Vargas-Isla R."/>
            <person name="Ushijima S."/>
            <person name="Smith C.A."/>
            <person name="Donoghue J."/>
            <person name="Ahrendt S."/>
            <person name="Andreopoulos W."/>
            <person name="He G."/>
            <person name="LaButti K."/>
            <person name="Lipzen A."/>
            <person name="Ng V."/>
            <person name="Riley R."/>
            <person name="Sandor L."/>
            <person name="Barry K."/>
            <person name="Martinez A.T."/>
            <person name="Xiao Y."/>
            <person name="Gibbons J.G."/>
            <person name="Terashima K."/>
            <person name="Grigoriev I.V."/>
            <person name="Hibbett D."/>
        </authorList>
    </citation>
    <scope>NUCLEOTIDE SEQUENCE</scope>
    <source>
        <strain evidence="2">Sp2 HRB7682 ss15</strain>
    </source>
</reference>
<dbReference type="Proteomes" id="UP001150238">
    <property type="component" value="Unassembled WGS sequence"/>
</dbReference>
<protein>
    <submittedName>
        <fullName evidence="2">Uncharacterized protein</fullName>
    </submittedName>
</protein>
<dbReference type="AlphaFoldDB" id="A0A9W9APF7"/>
<feature type="region of interest" description="Disordered" evidence="1">
    <location>
        <begin position="1"/>
        <end position="24"/>
    </location>
</feature>
<evidence type="ECO:0000313" key="3">
    <source>
        <dbReference type="Proteomes" id="UP001150238"/>
    </source>
</evidence>
<proteinExistence type="predicted"/>
<sequence>MPGSTSTARMNAAPISSDLKPLPPRTLAEVRDQVAQEIAVQMVNKAGSNARPRQARLEMDNKCRSKRTLKTSANRIRASTDISIFKSDDRGI</sequence>